<dbReference type="EMBL" id="KZ678140">
    <property type="protein sequence ID" value="PSN63345.1"/>
    <property type="molecule type" value="Genomic_DNA"/>
</dbReference>
<protein>
    <submittedName>
        <fullName evidence="1">Uncharacterized protein</fullName>
    </submittedName>
</protein>
<keyword evidence="2" id="KW-1185">Reference proteome</keyword>
<organism evidence="1 2">
    <name type="scientific">Corynespora cassiicola Philippines</name>
    <dbReference type="NCBI Taxonomy" id="1448308"/>
    <lineage>
        <taxon>Eukaryota</taxon>
        <taxon>Fungi</taxon>
        <taxon>Dikarya</taxon>
        <taxon>Ascomycota</taxon>
        <taxon>Pezizomycotina</taxon>
        <taxon>Dothideomycetes</taxon>
        <taxon>Pleosporomycetidae</taxon>
        <taxon>Pleosporales</taxon>
        <taxon>Corynesporascaceae</taxon>
        <taxon>Corynespora</taxon>
    </lineage>
</organism>
<proteinExistence type="predicted"/>
<dbReference type="AlphaFoldDB" id="A0A2T2ND19"/>
<evidence type="ECO:0000313" key="1">
    <source>
        <dbReference type="EMBL" id="PSN63345.1"/>
    </source>
</evidence>
<evidence type="ECO:0000313" key="2">
    <source>
        <dbReference type="Proteomes" id="UP000240883"/>
    </source>
</evidence>
<dbReference type="Proteomes" id="UP000240883">
    <property type="component" value="Unassembled WGS sequence"/>
</dbReference>
<accession>A0A2T2ND19</accession>
<name>A0A2T2ND19_CORCC</name>
<gene>
    <name evidence="1" type="ORF">BS50DRAFT_577094</name>
</gene>
<sequence>MACWFQWFLRCYHCFLSVCFVSFDHGKFCTRSGVRVECAPSSGSVIGYGFVIVLPLIPYNSPWHFINSASSLL</sequence>
<reference evidence="1 2" key="1">
    <citation type="journal article" date="2018" name="Front. Microbiol.">
        <title>Genome-Wide Analysis of Corynespora cassiicola Leaf Fall Disease Putative Effectors.</title>
        <authorList>
            <person name="Lopez D."/>
            <person name="Ribeiro S."/>
            <person name="Label P."/>
            <person name="Fumanal B."/>
            <person name="Venisse J.S."/>
            <person name="Kohler A."/>
            <person name="de Oliveira R.R."/>
            <person name="Labutti K."/>
            <person name="Lipzen A."/>
            <person name="Lail K."/>
            <person name="Bauer D."/>
            <person name="Ohm R.A."/>
            <person name="Barry K.W."/>
            <person name="Spatafora J."/>
            <person name="Grigoriev I.V."/>
            <person name="Martin F.M."/>
            <person name="Pujade-Renaud V."/>
        </authorList>
    </citation>
    <scope>NUCLEOTIDE SEQUENCE [LARGE SCALE GENOMIC DNA]</scope>
    <source>
        <strain evidence="1 2">Philippines</strain>
    </source>
</reference>